<evidence type="ECO:0000256" key="6">
    <source>
        <dbReference type="HAMAP-Rule" id="MF_01685"/>
    </source>
</evidence>
<dbReference type="InterPro" id="IPR023753">
    <property type="entry name" value="FAD/NAD-binding_dom"/>
</dbReference>
<keyword evidence="9" id="KW-1185">Reference proteome</keyword>
<comment type="subunit">
    <text evidence="1 6">Homodimer.</text>
</comment>
<evidence type="ECO:0000256" key="4">
    <source>
        <dbReference type="ARBA" id="ARBA00022857"/>
    </source>
</evidence>
<reference evidence="9" key="2">
    <citation type="submission" date="2014-04" db="EMBL/GenBank/DDBJ databases">
        <title>Complete genome of Weissella ceti strain WS08 isolated from diseased rainbow trout in Brazil.</title>
        <authorList>
            <person name="Figueiredo H.C.P."/>
            <person name="Leal C.A.G."/>
            <person name="Pereira F.L."/>
            <person name="Soares S.C."/>
            <person name="Dorella F.A."/>
            <person name="Carvalho A.F."/>
            <person name="Pereira U.P."/>
            <person name="Azevedo V.A.C."/>
        </authorList>
    </citation>
    <scope>NUCLEOTIDE SEQUENCE [LARGE SCALE GENOMIC DNA]</scope>
    <source>
        <strain evidence="9">WS08</strain>
    </source>
</reference>
<dbReference type="PRINTS" id="PR00469">
    <property type="entry name" value="PNDRDTASEII"/>
</dbReference>
<accession>A0ABM5QQQ8</accession>
<sequence length="329" mass="35686">MRDVTIVGAGPVGLFTAFYAGLRELDVVLLDSLEMVGGQVASLYPHKQILDIAGFPAITGLALIEQLTQQMTQLPVDVQLNTTVEDIVPNSDGFMIKTNQGEFETKKVIMATGGGAFEPRTLPIEIPDSEAVHYYVSDPARFTNRHVLVAGGGDAALDTALALTEVTKQVTLTHRRANFRALEHTVSQVAASAIDVQTPFNILSVEELSDGKLSVILEEFRGDVKQELIVDDLIINYGFQSDHRELTEWAIHPEQDRQQFIVDRQMMTSVSGVYAVGDIAGYAGKAALMATGFGEGPLAINAIMQQLKPEDAVPMHSSSVRLENGHVAK</sequence>
<dbReference type="Gene3D" id="3.50.50.60">
    <property type="entry name" value="FAD/NAD(P)-binding domain"/>
    <property type="match status" value="2"/>
</dbReference>
<dbReference type="Proteomes" id="UP000028491">
    <property type="component" value="Chromosome"/>
</dbReference>
<comment type="catalytic activity">
    <reaction evidence="6">
        <text>2 reduced [2Fe-2S]-[ferredoxin] + NADP(+) + H(+) = 2 oxidized [2Fe-2S]-[ferredoxin] + NADPH</text>
        <dbReference type="Rhea" id="RHEA:20125"/>
        <dbReference type="Rhea" id="RHEA-COMP:10000"/>
        <dbReference type="Rhea" id="RHEA-COMP:10001"/>
        <dbReference type="ChEBI" id="CHEBI:15378"/>
        <dbReference type="ChEBI" id="CHEBI:33737"/>
        <dbReference type="ChEBI" id="CHEBI:33738"/>
        <dbReference type="ChEBI" id="CHEBI:57783"/>
        <dbReference type="ChEBI" id="CHEBI:58349"/>
        <dbReference type="EC" id="1.18.1.2"/>
    </reaction>
</comment>
<dbReference type="InterPro" id="IPR022890">
    <property type="entry name" value="Fd--NADP_Rdtase_type_2"/>
</dbReference>
<proteinExistence type="inferred from homology"/>
<feature type="binding site" evidence="6">
    <location>
        <position position="84"/>
    </location>
    <ligand>
        <name>FAD</name>
        <dbReference type="ChEBI" id="CHEBI:57692"/>
    </ligand>
</feature>
<evidence type="ECO:0000259" key="7">
    <source>
        <dbReference type="Pfam" id="PF07992"/>
    </source>
</evidence>
<keyword evidence="3 6" id="KW-0274">FAD</keyword>
<dbReference type="InterPro" id="IPR036188">
    <property type="entry name" value="FAD/NAD-bd_sf"/>
</dbReference>
<feature type="domain" description="FAD/NAD(P)-binding" evidence="7">
    <location>
        <begin position="3"/>
        <end position="293"/>
    </location>
</feature>
<dbReference type="PANTHER" id="PTHR48105">
    <property type="entry name" value="THIOREDOXIN REDUCTASE 1-RELATED-RELATED"/>
    <property type="match status" value="1"/>
</dbReference>
<reference evidence="8 9" key="1">
    <citation type="journal article" date="2014" name="Genome Announc.">
        <title>Whole-Genome Sequence of Weissella ceti Strain WS08, Isolated from Diseased Rainbow Trout in Brazil.</title>
        <authorList>
            <person name="Figueiredo H.C."/>
            <person name="Leal G."/>
            <person name="Pereira F.L."/>
            <person name="Soares S.C."/>
            <person name="Dorella F.A."/>
            <person name="Carvalho A.F."/>
            <person name="Pereira U.P."/>
            <person name="Azevedo V.A."/>
        </authorList>
    </citation>
    <scope>NUCLEOTIDE SEQUENCE [LARGE SCALE GENOMIC DNA]</scope>
    <source>
        <strain evidence="8 9">WS08</strain>
    </source>
</reference>
<protein>
    <recommendedName>
        <fullName evidence="6">Ferredoxin--NADP reductase</fullName>
        <shortName evidence="6">FNR</shortName>
        <shortName evidence="6">Fd-NADP(+) reductase</shortName>
        <ecNumber evidence="6">1.18.1.2</ecNumber>
    </recommendedName>
</protein>
<dbReference type="PRINTS" id="PR00368">
    <property type="entry name" value="FADPNR"/>
</dbReference>
<evidence type="ECO:0000313" key="8">
    <source>
        <dbReference type="EMBL" id="AIG65034.1"/>
    </source>
</evidence>
<comment type="similarity">
    <text evidence="6">Belongs to the ferredoxin--NADP reductase type 2 family.</text>
</comment>
<feature type="binding site" evidence="6">
    <location>
        <position position="31"/>
    </location>
    <ligand>
        <name>FAD</name>
        <dbReference type="ChEBI" id="CHEBI:57692"/>
    </ligand>
</feature>
<feature type="binding site" evidence="6">
    <location>
        <position position="44"/>
    </location>
    <ligand>
        <name>FAD</name>
        <dbReference type="ChEBI" id="CHEBI:57692"/>
    </ligand>
</feature>
<feature type="binding site" evidence="6">
    <location>
        <position position="278"/>
    </location>
    <ligand>
        <name>FAD</name>
        <dbReference type="ChEBI" id="CHEBI:57692"/>
    </ligand>
</feature>
<organism evidence="8 9">
    <name type="scientific">Weissella tructae</name>
    <dbReference type="NCBI Taxonomy" id="887702"/>
    <lineage>
        <taxon>Bacteria</taxon>
        <taxon>Bacillati</taxon>
        <taxon>Bacillota</taxon>
        <taxon>Bacilli</taxon>
        <taxon>Lactobacillales</taxon>
        <taxon>Lactobacillaceae</taxon>
        <taxon>Weissella</taxon>
    </lineage>
</organism>
<dbReference type="RefSeq" id="WP_009495642.1">
    <property type="nucleotide sequence ID" value="NZ_CP007588.1"/>
</dbReference>
<feature type="binding site" evidence="6">
    <location>
        <position position="39"/>
    </location>
    <ligand>
        <name>FAD</name>
        <dbReference type="ChEBI" id="CHEBI:57692"/>
    </ligand>
</feature>
<dbReference type="Pfam" id="PF07992">
    <property type="entry name" value="Pyr_redox_2"/>
    <property type="match status" value="1"/>
</dbReference>
<dbReference type="HAMAP" id="MF_01685">
    <property type="entry name" value="FENR2"/>
    <property type="match status" value="1"/>
</dbReference>
<keyword evidence="5 6" id="KW-0560">Oxidoreductase</keyword>
<name>A0ABM5QQQ8_9LACO</name>
<keyword evidence="2 6" id="KW-0285">Flavoprotein</keyword>
<evidence type="ECO:0000256" key="5">
    <source>
        <dbReference type="ARBA" id="ARBA00023002"/>
    </source>
</evidence>
<evidence type="ECO:0000256" key="3">
    <source>
        <dbReference type="ARBA" id="ARBA00022827"/>
    </source>
</evidence>
<dbReference type="InterPro" id="IPR050097">
    <property type="entry name" value="Ferredoxin-NADP_redctase_2"/>
</dbReference>
<gene>
    <name evidence="8" type="ORF">WS08_0095</name>
</gene>
<evidence type="ECO:0000256" key="2">
    <source>
        <dbReference type="ARBA" id="ARBA00022630"/>
    </source>
</evidence>
<comment type="cofactor">
    <cofactor evidence="6">
        <name>FAD</name>
        <dbReference type="ChEBI" id="CHEBI:57692"/>
    </cofactor>
    <text evidence="6">Binds 1 FAD per subunit.</text>
</comment>
<keyword evidence="4 6" id="KW-0521">NADP</keyword>
<evidence type="ECO:0000256" key="1">
    <source>
        <dbReference type="ARBA" id="ARBA00011738"/>
    </source>
</evidence>
<feature type="binding site" evidence="6">
    <location>
        <position position="117"/>
    </location>
    <ligand>
        <name>FAD</name>
        <dbReference type="ChEBI" id="CHEBI:57692"/>
    </ligand>
</feature>
<comment type="caution">
    <text evidence="6">Lacks conserved residue(s) required for the propagation of feature annotation.</text>
</comment>
<dbReference type="SUPFAM" id="SSF51905">
    <property type="entry name" value="FAD/NAD(P)-binding domain"/>
    <property type="match status" value="1"/>
</dbReference>
<evidence type="ECO:0000313" key="9">
    <source>
        <dbReference type="Proteomes" id="UP000028491"/>
    </source>
</evidence>
<dbReference type="EMBL" id="CP007588">
    <property type="protein sequence ID" value="AIG65034.1"/>
    <property type="molecule type" value="Genomic_DNA"/>
</dbReference>
<feature type="binding site" evidence="6">
    <location>
        <position position="318"/>
    </location>
    <ligand>
        <name>FAD</name>
        <dbReference type="ChEBI" id="CHEBI:57692"/>
    </ligand>
</feature>
<dbReference type="EC" id="1.18.1.2" evidence="6"/>